<protein>
    <submittedName>
        <fullName evidence="2">Toprim domain-containing protein</fullName>
    </submittedName>
</protein>
<feature type="domain" description="Toprim" evidence="1">
    <location>
        <begin position="189"/>
        <end position="286"/>
    </location>
</feature>
<comment type="caution">
    <text evidence="2">The sequence shown here is derived from an EMBL/GenBank/DDBJ whole genome shotgun (WGS) entry which is preliminary data.</text>
</comment>
<reference evidence="2 3" key="1">
    <citation type="submission" date="2022-10" db="EMBL/GenBank/DDBJ databases">
        <title>High-quality genome sequences of two octocoral-associated bacteria, Endozoicomonas euniceicola EF212 and Endozoicomonas gorgoniicola PS125.</title>
        <authorList>
            <person name="Chiou Y.-J."/>
            <person name="Chen Y.-H."/>
        </authorList>
    </citation>
    <scope>NUCLEOTIDE SEQUENCE [LARGE SCALE GENOMIC DNA]</scope>
    <source>
        <strain evidence="2 3">PS125</strain>
    </source>
</reference>
<keyword evidence="3" id="KW-1185">Reference proteome</keyword>
<evidence type="ECO:0000313" key="2">
    <source>
        <dbReference type="EMBL" id="MCW7555690.1"/>
    </source>
</evidence>
<evidence type="ECO:0000259" key="1">
    <source>
        <dbReference type="Pfam" id="PF13362"/>
    </source>
</evidence>
<proteinExistence type="predicted"/>
<dbReference type="Gene3D" id="3.40.1360.10">
    <property type="match status" value="1"/>
</dbReference>
<dbReference type="EMBL" id="JAPFCC010000001">
    <property type="protein sequence ID" value="MCW7555690.1"/>
    <property type="molecule type" value="Genomic_DNA"/>
</dbReference>
<name>A0ABT3N234_9GAMM</name>
<dbReference type="RefSeq" id="WP_262565444.1">
    <property type="nucleotide sequence ID" value="NZ_JAPFCC010000001.1"/>
</dbReference>
<dbReference type="Pfam" id="PF13362">
    <property type="entry name" value="Toprim_3"/>
    <property type="match status" value="1"/>
</dbReference>
<dbReference type="InterPro" id="IPR034154">
    <property type="entry name" value="TOPRIM_DnaG/twinkle"/>
</dbReference>
<dbReference type="CDD" id="cd01029">
    <property type="entry name" value="TOPRIM_primases"/>
    <property type="match status" value="1"/>
</dbReference>
<organism evidence="2 3">
    <name type="scientific">Endozoicomonas gorgoniicola</name>
    <dbReference type="NCBI Taxonomy" id="1234144"/>
    <lineage>
        <taxon>Bacteria</taxon>
        <taxon>Pseudomonadati</taxon>
        <taxon>Pseudomonadota</taxon>
        <taxon>Gammaproteobacteria</taxon>
        <taxon>Oceanospirillales</taxon>
        <taxon>Endozoicomonadaceae</taxon>
        <taxon>Endozoicomonas</taxon>
    </lineage>
</organism>
<dbReference type="InterPro" id="IPR006171">
    <property type="entry name" value="TOPRIM_dom"/>
</dbReference>
<accession>A0ABT3N234</accession>
<sequence>MLFTDYCLRKMTDADLAPSKPIQLIADGGIHRYQVDGDRNGTLNGWYVLHDNSVLICGSWKTDQRLVVHNQDQAGFNVEDRATRKKKIAEAQAVSERKKRELHNRVARRVQKEWDNAEPADLLHPYLFSKQVPPYGIRQKGDALLIPLRDAKGKLWSLQYIKPDGSKWFAKGGRVTGLFHLLGSIDDRVYFAEGYATAATLHKHCGTTIAVAFNAGNLRNAARELLTLHTDVQLVFAADNDRHTKGNPGLTKAMGAAEALGGSVIWPDFPDGVEGTDYCDLLLNGGAVHG</sequence>
<gene>
    <name evidence="2" type="ORF">NX722_24290</name>
</gene>
<evidence type="ECO:0000313" key="3">
    <source>
        <dbReference type="Proteomes" id="UP001209854"/>
    </source>
</evidence>
<dbReference type="Proteomes" id="UP001209854">
    <property type="component" value="Unassembled WGS sequence"/>
</dbReference>